<reference evidence="4" key="1">
    <citation type="journal article" date="2019" name="Int. J. Syst. Evol. Microbiol.">
        <title>The Global Catalogue of Microorganisms (GCM) 10K type strain sequencing project: providing services to taxonomists for standard genome sequencing and annotation.</title>
        <authorList>
            <consortium name="The Broad Institute Genomics Platform"/>
            <consortium name="The Broad Institute Genome Sequencing Center for Infectious Disease"/>
            <person name="Wu L."/>
            <person name="Ma J."/>
        </authorList>
    </citation>
    <scope>NUCLEOTIDE SEQUENCE [LARGE SCALE GENOMIC DNA]</scope>
    <source>
        <strain evidence="4">JCM 17338</strain>
    </source>
</reference>
<name>A0ABP7P3J1_9SPHI</name>
<feature type="coiled-coil region" evidence="1">
    <location>
        <begin position="142"/>
        <end position="176"/>
    </location>
</feature>
<evidence type="ECO:0000313" key="4">
    <source>
        <dbReference type="Proteomes" id="UP001501081"/>
    </source>
</evidence>
<keyword evidence="1" id="KW-0175">Coiled coil</keyword>
<keyword evidence="2" id="KW-0472">Membrane</keyword>
<protein>
    <recommendedName>
        <fullName evidence="5">HTH luxR-type domain-containing protein</fullName>
    </recommendedName>
</protein>
<dbReference type="RefSeq" id="WP_344765557.1">
    <property type="nucleotide sequence ID" value="NZ_BAABAK010000004.1"/>
</dbReference>
<dbReference type="SUPFAM" id="SSF46894">
    <property type="entry name" value="C-terminal effector domain of the bipartite response regulators"/>
    <property type="match status" value="1"/>
</dbReference>
<sequence length="458" mass="52890">MKLTYTRALAKKILLVFLVFVIIAAGAALIVLNTINVKLRSISNLATNIEHVKTEPEQILLLIHQAEGDFQESLINAGSKKYVDYNKKISRVFNMIDTLLTERTDTSHLTELQINKVKFWYQKKSNLSDRLFVLKHSFDSLLTIYANFNKEAEQNLNNLNRNVPKQENKVKNVADTIVKVIKPEKKSFFKRLKDAISNKEKNQTIEIINHKNTQQIDSYSTKIAGNDRRAYLNKLQQLQRENKKLLAMQGELIVLNSHITNELQIIISNVKDINYKMIDEFKVLALKNYKETTTLLNKFYLASLFLVVVFAILLIIFIVRLNDAEILLRTESAMSIEKAHQKIDELVKKAEFNSRVQSPAKTEELKEIVQLAVENNPAFFVKFNEFDTEFSKKLLSIAPNLVASEIEFCALLRLNFETKEIARYTKSSVRAVEGKKYRIRKKIEIPHGIDINIWMAQI</sequence>
<dbReference type="InterPro" id="IPR016032">
    <property type="entry name" value="Sig_transdc_resp-reg_C-effctor"/>
</dbReference>
<proteinExistence type="predicted"/>
<keyword evidence="2" id="KW-0812">Transmembrane</keyword>
<gene>
    <name evidence="3" type="ORF">GCM10022246_10190</name>
</gene>
<dbReference type="Proteomes" id="UP001501081">
    <property type="component" value="Unassembled WGS sequence"/>
</dbReference>
<keyword evidence="2" id="KW-1133">Transmembrane helix</keyword>
<evidence type="ECO:0008006" key="5">
    <source>
        <dbReference type="Google" id="ProtNLM"/>
    </source>
</evidence>
<feature type="transmembrane region" description="Helical" evidence="2">
    <location>
        <begin position="299"/>
        <end position="319"/>
    </location>
</feature>
<feature type="transmembrane region" description="Helical" evidence="2">
    <location>
        <begin position="12"/>
        <end position="32"/>
    </location>
</feature>
<evidence type="ECO:0000256" key="1">
    <source>
        <dbReference type="SAM" id="Coils"/>
    </source>
</evidence>
<accession>A0ABP7P3J1</accession>
<organism evidence="3 4">
    <name type="scientific">Pedobacter ginsengiterrae</name>
    <dbReference type="NCBI Taxonomy" id="871696"/>
    <lineage>
        <taxon>Bacteria</taxon>
        <taxon>Pseudomonadati</taxon>
        <taxon>Bacteroidota</taxon>
        <taxon>Sphingobacteriia</taxon>
        <taxon>Sphingobacteriales</taxon>
        <taxon>Sphingobacteriaceae</taxon>
        <taxon>Pedobacter</taxon>
    </lineage>
</organism>
<comment type="caution">
    <text evidence="3">The sequence shown here is derived from an EMBL/GenBank/DDBJ whole genome shotgun (WGS) entry which is preliminary data.</text>
</comment>
<keyword evidence="4" id="KW-1185">Reference proteome</keyword>
<evidence type="ECO:0000256" key="2">
    <source>
        <dbReference type="SAM" id="Phobius"/>
    </source>
</evidence>
<evidence type="ECO:0000313" key="3">
    <source>
        <dbReference type="EMBL" id="GAA3958611.1"/>
    </source>
</evidence>
<dbReference type="EMBL" id="BAABAK010000004">
    <property type="protein sequence ID" value="GAA3958611.1"/>
    <property type="molecule type" value="Genomic_DNA"/>
</dbReference>